<evidence type="ECO:0000256" key="2">
    <source>
        <dbReference type="ARBA" id="ARBA00022670"/>
    </source>
</evidence>
<keyword evidence="3" id="KW-0378">Hydrolase</keyword>
<evidence type="ECO:0000259" key="6">
    <source>
        <dbReference type="PROSITE" id="PS50106"/>
    </source>
</evidence>
<dbReference type="InterPro" id="IPR001478">
    <property type="entry name" value="PDZ"/>
</dbReference>
<protein>
    <recommendedName>
        <fullName evidence="6">PDZ domain-containing protein</fullName>
    </recommendedName>
</protein>
<dbReference type="SUPFAM" id="SSF50156">
    <property type="entry name" value="PDZ domain-like"/>
    <property type="match status" value="1"/>
</dbReference>
<dbReference type="GO" id="GO:0006508">
    <property type="term" value="P:proteolysis"/>
    <property type="evidence" value="ECO:0007669"/>
    <property type="project" value="UniProtKB-KW"/>
</dbReference>
<dbReference type="InterPro" id="IPR036034">
    <property type="entry name" value="PDZ_sf"/>
</dbReference>
<dbReference type="SUPFAM" id="SSF50494">
    <property type="entry name" value="Trypsin-like serine proteases"/>
    <property type="match status" value="1"/>
</dbReference>
<dbReference type="Pfam" id="PF13365">
    <property type="entry name" value="Trypsin_2"/>
    <property type="match status" value="1"/>
</dbReference>
<evidence type="ECO:0000256" key="3">
    <source>
        <dbReference type="ARBA" id="ARBA00022801"/>
    </source>
</evidence>
<dbReference type="InterPro" id="IPR051201">
    <property type="entry name" value="Chloro_Bact_Ser_Proteases"/>
</dbReference>
<reference evidence="7" key="1">
    <citation type="submission" date="2021-01" db="EMBL/GenBank/DDBJ databases">
        <authorList>
            <person name="Corre E."/>
            <person name="Pelletier E."/>
            <person name="Niang G."/>
            <person name="Scheremetjew M."/>
            <person name="Finn R."/>
            <person name="Kale V."/>
            <person name="Holt S."/>
            <person name="Cochrane G."/>
            <person name="Meng A."/>
            <person name="Brown T."/>
            <person name="Cohen L."/>
        </authorList>
    </citation>
    <scope>NUCLEOTIDE SEQUENCE</scope>
    <source>
        <strain evidence="7">CCMP219</strain>
    </source>
</reference>
<dbReference type="InterPro" id="IPR039382">
    <property type="entry name" value="DEGP1/8_PDZ_dom"/>
</dbReference>
<keyword evidence="2" id="KW-0645">Protease</keyword>
<name>A0A7R9VQK3_9CHLO</name>
<dbReference type="Gene3D" id="2.30.42.10">
    <property type="match status" value="1"/>
</dbReference>
<dbReference type="Pfam" id="PF13180">
    <property type="entry name" value="PDZ_2"/>
    <property type="match status" value="1"/>
</dbReference>
<dbReference type="EMBL" id="HBEC01034982">
    <property type="protein sequence ID" value="CAD8301825.1"/>
    <property type="molecule type" value="Transcribed_RNA"/>
</dbReference>
<dbReference type="AlphaFoldDB" id="A0A7R9VQK3"/>
<dbReference type="CDD" id="cd00990">
    <property type="entry name" value="cpPDZ_AtDEGP1-like"/>
    <property type="match status" value="1"/>
</dbReference>
<dbReference type="Gene3D" id="2.40.10.10">
    <property type="entry name" value="Trypsin-like serine proteases"/>
    <property type="match status" value="2"/>
</dbReference>
<dbReference type="PROSITE" id="PS50106">
    <property type="entry name" value="PDZ"/>
    <property type="match status" value="1"/>
</dbReference>
<dbReference type="PANTHER" id="PTHR43343:SF2">
    <property type="entry name" value="PDZ DOMAIN-CONTAINING PROTEIN"/>
    <property type="match status" value="1"/>
</dbReference>
<gene>
    <name evidence="7" type="ORF">CEUR00632_LOCUS16255</name>
</gene>
<dbReference type="InterPro" id="IPR009003">
    <property type="entry name" value="Peptidase_S1_PA"/>
</dbReference>
<dbReference type="InterPro" id="IPR043504">
    <property type="entry name" value="Peptidase_S1_PA_chymotrypsin"/>
</dbReference>
<comment type="similarity">
    <text evidence="1">Belongs to the peptidase S1C family.</text>
</comment>
<organism evidence="7">
    <name type="scientific">Chlamydomonas euryale</name>
    <dbReference type="NCBI Taxonomy" id="1486919"/>
    <lineage>
        <taxon>Eukaryota</taxon>
        <taxon>Viridiplantae</taxon>
        <taxon>Chlorophyta</taxon>
        <taxon>core chlorophytes</taxon>
        <taxon>Chlorophyceae</taxon>
        <taxon>CS clade</taxon>
        <taxon>Chlamydomonadales</taxon>
        <taxon>Chlamydomonadaceae</taxon>
        <taxon>Chlamydomonas</taxon>
    </lineage>
</organism>
<feature type="compositionally biased region" description="Basic and acidic residues" evidence="5">
    <location>
        <begin position="63"/>
        <end position="75"/>
    </location>
</feature>
<dbReference type="PANTHER" id="PTHR43343">
    <property type="entry name" value="PEPTIDASE S12"/>
    <property type="match status" value="1"/>
</dbReference>
<dbReference type="FunFam" id="2.40.10.10:FF:000001">
    <property type="entry name" value="Periplasmic serine protease DegS"/>
    <property type="match status" value="1"/>
</dbReference>
<sequence>MRTMLTRTHAGVPQRGADGGAAADVRRLRGGPGAGGMAVRLRLPSAATAAPCASRRAAAARAYRRDRSGEPDARATLHVGDCADGSDEPSATSRAGVLALAAVMSLSSFAAPLGIPLSAPPARAEAMQQVDASTGGMVVTSAAANKAVRAASVLQSMTMAAPELPAGLDVEETSNIRIFQQNTPSVVNITNLRSVTNDPRMSLNAERVPVGTGSGFVWDKLGHIVTNFHVISGASEVQVTLLDQSTWRAKVVGFDPDKDVAVLKIEGMSKEQMEGLKPVTLGASDLLLVGQKVYAIGNPFGLDHTLTSGIISGLGRELTTGMLTIKNVIQTDAAINPGNSGGVLLDSRGRVIGINSAIADPTGKGASSGVGFAIPISMVEGLVDQILTYGRVMRPALGVTIAPPQLLLQLRIPGVLIFDVPAGSPAAVGGLKGTYRDRGGRLVLGDVITGINGRPVKSYSDLFGLLDDQRVGDTVTLQLLRADGGDELRPIEAKVKLGERVLGQAAD</sequence>
<dbReference type="SMART" id="SM00228">
    <property type="entry name" value="PDZ"/>
    <property type="match status" value="1"/>
</dbReference>
<feature type="region of interest" description="Disordered" evidence="5">
    <location>
        <begin position="62"/>
        <end position="91"/>
    </location>
</feature>
<evidence type="ECO:0000256" key="1">
    <source>
        <dbReference type="ARBA" id="ARBA00010541"/>
    </source>
</evidence>
<feature type="domain" description="PDZ" evidence="6">
    <location>
        <begin position="386"/>
        <end position="483"/>
    </location>
</feature>
<accession>A0A7R9VQK3</accession>
<evidence type="ECO:0000256" key="5">
    <source>
        <dbReference type="SAM" id="MobiDB-lite"/>
    </source>
</evidence>
<feature type="region of interest" description="Disordered" evidence="5">
    <location>
        <begin position="1"/>
        <end position="21"/>
    </location>
</feature>
<dbReference type="InterPro" id="IPR001940">
    <property type="entry name" value="Peptidase_S1C"/>
</dbReference>
<evidence type="ECO:0000256" key="4">
    <source>
        <dbReference type="ARBA" id="ARBA00022825"/>
    </source>
</evidence>
<proteinExistence type="inferred from homology"/>
<evidence type="ECO:0000313" key="7">
    <source>
        <dbReference type="EMBL" id="CAD8301825.1"/>
    </source>
</evidence>
<dbReference type="PRINTS" id="PR00834">
    <property type="entry name" value="PROTEASES2C"/>
</dbReference>
<keyword evidence="4" id="KW-0720">Serine protease</keyword>
<dbReference type="GO" id="GO:0004252">
    <property type="term" value="F:serine-type endopeptidase activity"/>
    <property type="evidence" value="ECO:0007669"/>
    <property type="project" value="InterPro"/>
</dbReference>